<keyword evidence="2" id="KW-1185">Reference proteome</keyword>
<evidence type="ECO:0000313" key="2">
    <source>
        <dbReference type="Proteomes" id="UP000478052"/>
    </source>
</evidence>
<name>A0A6G0ZGH5_APHCR</name>
<protein>
    <submittedName>
        <fullName evidence="1">Uncharacterized protein</fullName>
    </submittedName>
</protein>
<dbReference type="Proteomes" id="UP000478052">
    <property type="component" value="Unassembled WGS sequence"/>
</dbReference>
<evidence type="ECO:0000313" key="1">
    <source>
        <dbReference type="EMBL" id="KAF0769923.1"/>
    </source>
</evidence>
<reference evidence="1 2" key="1">
    <citation type="submission" date="2019-08" db="EMBL/GenBank/DDBJ databases">
        <title>Whole genome of Aphis craccivora.</title>
        <authorList>
            <person name="Voronova N.V."/>
            <person name="Shulinski R.S."/>
            <person name="Bandarenka Y.V."/>
            <person name="Zhorov D.G."/>
            <person name="Warner D."/>
        </authorList>
    </citation>
    <scope>NUCLEOTIDE SEQUENCE [LARGE SCALE GENOMIC DNA]</scope>
    <source>
        <strain evidence="1">180601</strain>
        <tissue evidence="1">Whole Body</tissue>
    </source>
</reference>
<gene>
    <name evidence="1" type="ORF">FWK35_00002696</name>
</gene>
<sequence length="341" mass="38105">MDKEGIFVLSQEELEFLELLAEVSRAAAVLPIPVICPESNVDESSNILSSDEVNVNCLPTESVCSESESEPHVNSEFIVPILRHVENVTILQLYTKSVIHVEISIPQITYRNIRMTQNNFDLFDEMPNYTPRAAAIRTSLKFSMTVLFPWRVADNSSTSLFVGEITESNLPKIPFCLGNSIELANALRASAVRNSLRLPMAVTFLRRNTDIVLTSFFDGNSTAQIRVLGCESSFLGEVEPLTPPTEIIIEQITEFRNSYEPVDEVQSQQSSCNSTVEVIASDNTAESEGDGIETVTATEIKPAEQPKEYPNIRRKSFLKRLGKRLLKIGRRLCCCYCSKLD</sequence>
<organism evidence="1 2">
    <name type="scientific">Aphis craccivora</name>
    <name type="common">Cowpea aphid</name>
    <dbReference type="NCBI Taxonomy" id="307492"/>
    <lineage>
        <taxon>Eukaryota</taxon>
        <taxon>Metazoa</taxon>
        <taxon>Ecdysozoa</taxon>
        <taxon>Arthropoda</taxon>
        <taxon>Hexapoda</taxon>
        <taxon>Insecta</taxon>
        <taxon>Pterygota</taxon>
        <taxon>Neoptera</taxon>
        <taxon>Paraneoptera</taxon>
        <taxon>Hemiptera</taxon>
        <taxon>Sternorrhyncha</taxon>
        <taxon>Aphidomorpha</taxon>
        <taxon>Aphidoidea</taxon>
        <taxon>Aphididae</taxon>
        <taxon>Aphidini</taxon>
        <taxon>Aphis</taxon>
        <taxon>Aphis</taxon>
    </lineage>
</organism>
<dbReference type="AlphaFoldDB" id="A0A6G0ZGH5"/>
<comment type="caution">
    <text evidence="1">The sequence shown here is derived from an EMBL/GenBank/DDBJ whole genome shotgun (WGS) entry which is preliminary data.</text>
</comment>
<dbReference type="EMBL" id="VUJU01000510">
    <property type="protein sequence ID" value="KAF0769923.1"/>
    <property type="molecule type" value="Genomic_DNA"/>
</dbReference>
<accession>A0A6G0ZGH5</accession>
<proteinExistence type="predicted"/>